<proteinExistence type="predicted"/>
<dbReference type="RefSeq" id="XP_039120257.1">
    <property type="nucleotide sequence ID" value="XM_039264323.1"/>
</dbReference>
<gene>
    <name evidence="2 3" type="primary">LOC120256647</name>
</gene>
<dbReference type="RefSeq" id="XP_039120256.1">
    <property type="nucleotide sequence ID" value="XM_039264322.1"/>
</dbReference>
<sequence length="236" mass="25695">MASYVLGKMKTLKRKEVDDVSDDFSEFSLLSPSIKMRRLDVERPSVMQEEPAVPLVSQQQLLSEQIGSAAPEVDAVVEDVPLIPVNEERAIVLYKPIDTPLYLSPSSSNASFTVSSDMLPGLKNQAFLCQNSNLSVSNLLINCKEAANDALAMVPWVPTQATATSWSQVEGSSSSVSIEPMEAEEECASMELEEESEQASSSGTGAGVFQQWQRQHCMMPEIPTATTTTATTPVMW</sequence>
<dbReference type="AlphaFoldDB" id="A0AB40AYZ8"/>
<evidence type="ECO:0000313" key="3">
    <source>
        <dbReference type="RefSeq" id="XP_039120257.1"/>
    </source>
</evidence>
<protein>
    <submittedName>
        <fullName evidence="2 3">Uncharacterized protein LOC120256647 isoform X1</fullName>
    </submittedName>
</protein>
<name>A0AB40AYZ8_DIOCR</name>
<keyword evidence="1" id="KW-1185">Reference proteome</keyword>
<reference evidence="2 3" key="1">
    <citation type="submission" date="2025-04" db="UniProtKB">
        <authorList>
            <consortium name="RefSeq"/>
        </authorList>
    </citation>
    <scope>IDENTIFICATION</scope>
</reference>
<organism evidence="1 3">
    <name type="scientific">Dioscorea cayennensis subsp. rotundata</name>
    <name type="common">White Guinea yam</name>
    <name type="synonym">Dioscorea rotundata</name>
    <dbReference type="NCBI Taxonomy" id="55577"/>
    <lineage>
        <taxon>Eukaryota</taxon>
        <taxon>Viridiplantae</taxon>
        <taxon>Streptophyta</taxon>
        <taxon>Embryophyta</taxon>
        <taxon>Tracheophyta</taxon>
        <taxon>Spermatophyta</taxon>
        <taxon>Magnoliopsida</taxon>
        <taxon>Liliopsida</taxon>
        <taxon>Dioscoreales</taxon>
        <taxon>Dioscoreaceae</taxon>
        <taxon>Dioscorea</taxon>
    </lineage>
</organism>
<evidence type="ECO:0000313" key="1">
    <source>
        <dbReference type="Proteomes" id="UP001515500"/>
    </source>
</evidence>
<dbReference type="GeneID" id="120256647"/>
<accession>A0AB40AYZ8</accession>
<dbReference type="PANTHER" id="PTHR35510">
    <property type="entry name" value="DBH-LIKE MONOOXYGENASE"/>
    <property type="match status" value="1"/>
</dbReference>
<dbReference type="Proteomes" id="UP001515500">
    <property type="component" value="Unplaced"/>
</dbReference>
<evidence type="ECO:0000313" key="2">
    <source>
        <dbReference type="RefSeq" id="XP_039120256.1"/>
    </source>
</evidence>
<dbReference type="PANTHER" id="PTHR35510:SF1">
    <property type="entry name" value="DBH-LIKE MONOOXYGENASE"/>
    <property type="match status" value="1"/>
</dbReference>